<feature type="transmembrane region" description="Helical" evidence="1">
    <location>
        <begin position="12"/>
        <end position="29"/>
    </location>
</feature>
<dbReference type="RefSeq" id="WP_070431423.1">
    <property type="nucleotide sequence ID" value="NZ_VYWO01000004.1"/>
</dbReference>
<comment type="caution">
    <text evidence="2">The sequence shown here is derived from an EMBL/GenBank/DDBJ whole genome shotgun (WGS) entry which is preliminary data.</text>
</comment>
<keyword evidence="1" id="KW-0472">Membrane</keyword>
<feature type="transmembrane region" description="Helical" evidence="1">
    <location>
        <begin position="60"/>
        <end position="81"/>
    </location>
</feature>
<evidence type="ECO:0000313" key="3">
    <source>
        <dbReference type="Proteomes" id="UP000327148"/>
    </source>
</evidence>
<dbReference type="STRING" id="119206.AWM72_05520"/>
<dbReference type="Proteomes" id="UP000327148">
    <property type="component" value="Unassembled WGS sequence"/>
</dbReference>
<feature type="transmembrane region" description="Helical" evidence="1">
    <location>
        <begin position="35"/>
        <end position="53"/>
    </location>
</feature>
<organism evidence="2 3">
    <name type="scientific">Aerococcus sanguinicola</name>
    <dbReference type="NCBI Taxonomy" id="119206"/>
    <lineage>
        <taxon>Bacteria</taxon>
        <taxon>Bacillati</taxon>
        <taxon>Bacillota</taxon>
        <taxon>Bacilli</taxon>
        <taxon>Lactobacillales</taxon>
        <taxon>Aerococcaceae</taxon>
        <taxon>Aerococcus</taxon>
    </lineage>
</organism>
<gene>
    <name evidence="2" type="ORF">F6I03_07070</name>
</gene>
<dbReference type="EMBL" id="VYWO01000004">
    <property type="protein sequence ID" value="KAA9300561.1"/>
    <property type="molecule type" value="Genomic_DNA"/>
</dbReference>
<dbReference type="InterPro" id="IPR021560">
    <property type="entry name" value="DUF3021"/>
</dbReference>
<dbReference type="OrthoDB" id="2136655at2"/>
<dbReference type="AlphaFoldDB" id="A0A5N1GKM4"/>
<name>A0A5N1GKM4_9LACT</name>
<protein>
    <submittedName>
        <fullName evidence="2">DUF3021 domain-containing protein</fullName>
    </submittedName>
</protein>
<sequence>MKDFIRRSFQGICLSMLIFAVMGAIYSPSPVYLKLLISWSLIGCVCGGGSLLYQVDTLSPILAGACHLTLSLLTFLGLAAWNQWFPLTWGIILSASLQFSFIFILIALAYYLYYKKQIKAINRKLKQE</sequence>
<evidence type="ECO:0000313" key="2">
    <source>
        <dbReference type="EMBL" id="KAA9300561.1"/>
    </source>
</evidence>
<evidence type="ECO:0000256" key="1">
    <source>
        <dbReference type="SAM" id="Phobius"/>
    </source>
</evidence>
<reference evidence="2 3" key="1">
    <citation type="submission" date="2019-09" db="EMBL/GenBank/DDBJ databases">
        <title>Draft genome sequence assemblies of isolates from the urinary tract.</title>
        <authorList>
            <person name="Mores C.R."/>
            <person name="Putonti C."/>
            <person name="Wolfe A.J."/>
        </authorList>
    </citation>
    <scope>NUCLEOTIDE SEQUENCE [LARGE SCALE GENOMIC DNA]</scope>
    <source>
        <strain evidence="2 3">UMB623</strain>
    </source>
</reference>
<proteinExistence type="predicted"/>
<keyword evidence="1" id="KW-0812">Transmembrane</keyword>
<dbReference type="Pfam" id="PF11457">
    <property type="entry name" value="DUF3021"/>
    <property type="match status" value="1"/>
</dbReference>
<feature type="transmembrane region" description="Helical" evidence="1">
    <location>
        <begin position="87"/>
        <end position="114"/>
    </location>
</feature>
<keyword evidence="1" id="KW-1133">Transmembrane helix</keyword>
<accession>A0A5N1GKM4</accession>